<proteinExistence type="inferred from homology"/>
<gene>
    <name evidence="8" type="ORF">SAMN02745131_01856</name>
</gene>
<dbReference type="InterPro" id="IPR001179">
    <property type="entry name" value="PPIase_FKBP_dom"/>
</dbReference>
<evidence type="ECO:0000313" key="9">
    <source>
        <dbReference type="Proteomes" id="UP000184048"/>
    </source>
</evidence>
<keyword evidence="9" id="KW-1185">Reference proteome</keyword>
<accession>A0A1M4Z3P3</accession>
<comment type="similarity">
    <text evidence="2 6">Belongs to the FKBP-type PPIase family.</text>
</comment>
<dbReference type="EC" id="5.2.1.8" evidence="6"/>
<evidence type="ECO:0000259" key="7">
    <source>
        <dbReference type="PROSITE" id="PS50059"/>
    </source>
</evidence>
<dbReference type="STRING" id="1121884.SAMN02745131_01856"/>
<dbReference type="PROSITE" id="PS51257">
    <property type="entry name" value="PROKAR_LIPOPROTEIN"/>
    <property type="match status" value="1"/>
</dbReference>
<dbReference type="RefSeq" id="WP_072835053.1">
    <property type="nucleotide sequence ID" value="NZ_FQUU01000006.1"/>
</dbReference>
<keyword evidence="4 5" id="KW-0413">Isomerase</keyword>
<comment type="catalytic activity">
    <reaction evidence="1 5 6">
        <text>[protein]-peptidylproline (omega=180) = [protein]-peptidylproline (omega=0)</text>
        <dbReference type="Rhea" id="RHEA:16237"/>
        <dbReference type="Rhea" id="RHEA-COMP:10747"/>
        <dbReference type="Rhea" id="RHEA-COMP:10748"/>
        <dbReference type="ChEBI" id="CHEBI:83833"/>
        <dbReference type="ChEBI" id="CHEBI:83834"/>
        <dbReference type="EC" id="5.2.1.8"/>
    </reaction>
</comment>
<dbReference type="InterPro" id="IPR046357">
    <property type="entry name" value="PPIase_dom_sf"/>
</dbReference>
<feature type="domain" description="PPIase FKBP-type" evidence="7">
    <location>
        <begin position="78"/>
        <end position="158"/>
    </location>
</feature>
<dbReference type="AlphaFoldDB" id="A0A1M4Z3P3"/>
<dbReference type="Pfam" id="PF00254">
    <property type="entry name" value="FKBP_C"/>
    <property type="match status" value="1"/>
</dbReference>
<evidence type="ECO:0000256" key="2">
    <source>
        <dbReference type="ARBA" id="ARBA00006577"/>
    </source>
</evidence>
<dbReference type="Proteomes" id="UP000184048">
    <property type="component" value="Unassembled WGS sequence"/>
</dbReference>
<dbReference type="Gene3D" id="3.10.50.40">
    <property type="match status" value="1"/>
</dbReference>
<evidence type="ECO:0000256" key="3">
    <source>
        <dbReference type="ARBA" id="ARBA00023110"/>
    </source>
</evidence>
<evidence type="ECO:0000256" key="6">
    <source>
        <dbReference type="RuleBase" id="RU003915"/>
    </source>
</evidence>
<evidence type="ECO:0000313" key="8">
    <source>
        <dbReference type="EMBL" id="SHF12216.1"/>
    </source>
</evidence>
<evidence type="ECO:0000256" key="4">
    <source>
        <dbReference type="ARBA" id="ARBA00023235"/>
    </source>
</evidence>
<evidence type="ECO:0000256" key="1">
    <source>
        <dbReference type="ARBA" id="ARBA00000971"/>
    </source>
</evidence>
<dbReference type="SUPFAM" id="SSF54534">
    <property type="entry name" value="FKBP-like"/>
    <property type="match status" value="1"/>
</dbReference>
<name>A0A1M4Z3P3_9BACT</name>
<dbReference type="PANTHER" id="PTHR43811">
    <property type="entry name" value="FKBP-TYPE PEPTIDYL-PROLYL CIS-TRANS ISOMERASE FKPA"/>
    <property type="match status" value="1"/>
</dbReference>
<dbReference type="OrthoDB" id="9814548at2"/>
<sequence length="158" mass="16997">MLNKIFLGFLILASFSGCLKGKSNYECNYDPCSFKAPASEIQAVKDYLDLHNITATQHCSGLFYSIDNPGTGASPLACGGVRATYVGKLTDGTQFDANTADFMLNSVIRGWTNGIPLIKQGGKMHLYIPPSLGYGSSSIPKIPANSILIFDVTLDTIY</sequence>
<keyword evidence="3 5" id="KW-0697">Rotamase</keyword>
<dbReference type="PANTHER" id="PTHR43811:SF19">
    <property type="entry name" value="39 KDA FK506-BINDING NUCLEAR PROTEIN"/>
    <property type="match status" value="1"/>
</dbReference>
<evidence type="ECO:0000256" key="5">
    <source>
        <dbReference type="PROSITE-ProRule" id="PRU00277"/>
    </source>
</evidence>
<reference evidence="8 9" key="1">
    <citation type="submission" date="2016-11" db="EMBL/GenBank/DDBJ databases">
        <authorList>
            <person name="Jaros S."/>
            <person name="Januszkiewicz K."/>
            <person name="Wedrychowicz H."/>
        </authorList>
    </citation>
    <scope>NUCLEOTIDE SEQUENCE [LARGE SCALE GENOMIC DNA]</scope>
    <source>
        <strain evidence="8 9">DSM 18119</strain>
    </source>
</reference>
<dbReference type="PROSITE" id="PS50059">
    <property type="entry name" value="FKBP_PPIASE"/>
    <property type="match status" value="1"/>
</dbReference>
<organism evidence="8 9">
    <name type="scientific">Flavisolibacter ginsengisoli DSM 18119</name>
    <dbReference type="NCBI Taxonomy" id="1121884"/>
    <lineage>
        <taxon>Bacteria</taxon>
        <taxon>Pseudomonadati</taxon>
        <taxon>Bacteroidota</taxon>
        <taxon>Chitinophagia</taxon>
        <taxon>Chitinophagales</taxon>
        <taxon>Chitinophagaceae</taxon>
        <taxon>Flavisolibacter</taxon>
    </lineage>
</organism>
<dbReference type="EMBL" id="FQUU01000006">
    <property type="protein sequence ID" value="SHF12216.1"/>
    <property type="molecule type" value="Genomic_DNA"/>
</dbReference>
<protein>
    <recommendedName>
        <fullName evidence="6">Peptidyl-prolyl cis-trans isomerase</fullName>
        <ecNumber evidence="6">5.2.1.8</ecNumber>
    </recommendedName>
</protein>
<dbReference type="GO" id="GO:0003755">
    <property type="term" value="F:peptidyl-prolyl cis-trans isomerase activity"/>
    <property type="evidence" value="ECO:0007669"/>
    <property type="project" value="UniProtKB-UniRule"/>
</dbReference>